<dbReference type="InterPro" id="IPR023459">
    <property type="entry name" value="Tscrpt_elong_fac_GreA/B_fam"/>
</dbReference>
<dbReference type="EMBL" id="PDOC01000016">
    <property type="protein sequence ID" value="PIL43164.1"/>
    <property type="molecule type" value="Genomic_DNA"/>
</dbReference>
<dbReference type="InterPro" id="IPR001437">
    <property type="entry name" value="Tscrpt_elong_fac_GreA/B_C"/>
</dbReference>
<dbReference type="AlphaFoldDB" id="A0A2G8TAZ5"/>
<dbReference type="GO" id="GO:0032784">
    <property type="term" value="P:regulation of DNA-templated transcription elongation"/>
    <property type="evidence" value="ECO:0007669"/>
    <property type="project" value="InterPro"/>
</dbReference>
<keyword evidence="3" id="KW-0808">Transferase</keyword>
<proteinExistence type="predicted"/>
<dbReference type="SUPFAM" id="SSF54534">
    <property type="entry name" value="FKBP-like"/>
    <property type="match status" value="1"/>
</dbReference>
<dbReference type="GO" id="GO:0006354">
    <property type="term" value="P:DNA-templated transcription elongation"/>
    <property type="evidence" value="ECO:0007669"/>
    <property type="project" value="TreeGrafter"/>
</dbReference>
<reference evidence="3 4" key="1">
    <citation type="submission" date="2017-10" db="EMBL/GenBank/DDBJ databases">
        <title>Massilia psychrophilum sp. nov., a novel purple-pigmented bacterium isolated from Tianshan glacier, Xinjiang Municipality, China.</title>
        <authorList>
            <person name="Wang H."/>
        </authorList>
    </citation>
    <scope>NUCLEOTIDE SEQUENCE [LARGE SCALE GENOMIC DNA]</scope>
    <source>
        <strain evidence="3 4">JCM 30074</strain>
    </source>
</reference>
<dbReference type="NCBIfam" id="NF004396">
    <property type="entry name" value="PRK05753.1"/>
    <property type="match status" value="1"/>
</dbReference>
<evidence type="ECO:0000259" key="2">
    <source>
        <dbReference type="Pfam" id="PF14760"/>
    </source>
</evidence>
<feature type="domain" description="Transcription elongation factor GreA/GreB C-terminal" evidence="1">
    <location>
        <begin position="49"/>
        <end position="125"/>
    </location>
</feature>
<dbReference type="RefSeq" id="WP_099791627.1">
    <property type="nucleotide sequence ID" value="NZ_JBHLYV010000095.1"/>
</dbReference>
<keyword evidence="3" id="KW-0418">Kinase</keyword>
<dbReference type="Proteomes" id="UP000230390">
    <property type="component" value="Unassembled WGS sequence"/>
</dbReference>
<dbReference type="GO" id="GO:0003677">
    <property type="term" value="F:DNA binding"/>
    <property type="evidence" value="ECO:0007669"/>
    <property type="project" value="InterPro"/>
</dbReference>
<dbReference type="Pfam" id="PF01272">
    <property type="entry name" value="GreA_GreB"/>
    <property type="match status" value="1"/>
</dbReference>
<evidence type="ECO:0000259" key="1">
    <source>
        <dbReference type="Pfam" id="PF01272"/>
    </source>
</evidence>
<dbReference type="PANTHER" id="PTHR30437">
    <property type="entry name" value="TRANSCRIPTION ELONGATION FACTOR GREA"/>
    <property type="match status" value="1"/>
</dbReference>
<organism evidence="3 4">
    <name type="scientific">Massilia eurypsychrophila</name>
    <dbReference type="NCBI Taxonomy" id="1485217"/>
    <lineage>
        <taxon>Bacteria</taxon>
        <taxon>Pseudomonadati</taxon>
        <taxon>Pseudomonadota</taxon>
        <taxon>Betaproteobacteria</taxon>
        <taxon>Burkholderiales</taxon>
        <taxon>Oxalobacteraceae</taxon>
        <taxon>Telluria group</taxon>
        <taxon>Massilia</taxon>
    </lineage>
</organism>
<dbReference type="InterPro" id="IPR036953">
    <property type="entry name" value="GreA/GreB_C_sf"/>
</dbReference>
<sequence>MKPPITISSLDAERLETLAGATSPPADASRQALLDELARADIVEPQDMPPGVVTMNSTVRFEIDAPGEQFCLTLAYPKDMDRLSNGISILTPIGTALLGLSVGDTIDWPRPDGQLLQVRLLEVLYQPERAGEYFR</sequence>
<dbReference type="InterPro" id="IPR029462">
    <property type="entry name" value="Rnk_N"/>
</dbReference>
<protein>
    <submittedName>
        <fullName evidence="3">Nucleoside diphosphate kinase regulator</fullName>
    </submittedName>
</protein>
<evidence type="ECO:0000313" key="3">
    <source>
        <dbReference type="EMBL" id="PIL43164.1"/>
    </source>
</evidence>
<evidence type="ECO:0000313" key="4">
    <source>
        <dbReference type="Proteomes" id="UP000230390"/>
    </source>
</evidence>
<name>A0A2G8TAZ5_9BURK</name>
<dbReference type="GO" id="GO:0016301">
    <property type="term" value="F:kinase activity"/>
    <property type="evidence" value="ECO:0007669"/>
    <property type="project" value="UniProtKB-KW"/>
</dbReference>
<accession>A0A2G8TAZ5</accession>
<keyword evidence="4" id="KW-1185">Reference proteome</keyword>
<dbReference type="Gene3D" id="1.10.286.20">
    <property type="match status" value="1"/>
</dbReference>
<comment type="caution">
    <text evidence="3">The sequence shown here is derived from an EMBL/GenBank/DDBJ whole genome shotgun (WGS) entry which is preliminary data.</text>
</comment>
<dbReference type="Pfam" id="PF14760">
    <property type="entry name" value="Rnk_N"/>
    <property type="match status" value="1"/>
</dbReference>
<dbReference type="GO" id="GO:0070063">
    <property type="term" value="F:RNA polymerase binding"/>
    <property type="evidence" value="ECO:0007669"/>
    <property type="project" value="InterPro"/>
</dbReference>
<feature type="domain" description="Regulator of nucleoside diphosphate kinase N-terminal" evidence="2">
    <location>
        <begin position="3"/>
        <end position="43"/>
    </location>
</feature>
<dbReference type="PANTHER" id="PTHR30437:SF5">
    <property type="entry name" value="REGULATOR OF NUCLEOSIDE DIPHOSPHATE KINASE"/>
    <property type="match status" value="1"/>
</dbReference>
<dbReference type="OrthoDB" id="192847at2"/>
<dbReference type="FunFam" id="3.10.50.30:FF:000002">
    <property type="entry name" value="Regulator of nucleoside diphosphate kinase"/>
    <property type="match status" value="1"/>
</dbReference>
<dbReference type="Gene3D" id="3.10.50.30">
    <property type="entry name" value="Transcription elongation factor, GreA/GreB, C-terminal domain"/>
    <property type="match status" value="1"/>
</dbReference>
<gene>
    <name evidence="3" type="ORF">CR105_20440</name>
</gene>